<protein>
    <submittedName>
        <fullName evidence="2">Transmembrane protein</fullName>
    </submittedName>
</protein>
<dbReference type="Proteomes" id="UP000095286">
    <property type="component" value="Unplaced"/>
</dbReference>
<proteinExistence type="predicted"/>
<evidence type="ECO:0000313" key="2">
    <source>
        <dbReference type="WBParaSite" id="RSKR_0000133600.1"/>
    </source>
</evidence>
<sequence>MCLGNISTIAFTALMTACLAFSLATTFYPASRIINQASDLVDDCSKNPSDPSCDQLQYILKADVIPFGCAIASIFKVLEYKQFSDKTNVCKDSWSQFSKDAQRLYACVAIAMIGALIGVIAGIITCVLFSCCACLRMIPMILLTGLGLIITVSLITYTITYAEYKSTMFSEIHDQLFPSWDVDSIRHVQSLTLAFGAIATVAAGLATVSAFLGIFTSLPCCC</sequence>
<reference evidence="2" key="1">
    <citation type="submission" date="2016-11" db="UniProtKB">
        <authorList>
            <consortium name="WormBaseParasite"/>
        </authorList>
    </citation>
    <scope>IDENTIFICATION</scope>
    <source>
        <strain evidence="2">KR3021</strain>
    </source>
</reference>
<accession>A0AC35TK69</accession>
<organism evidence="1 2">
    <name type="scientific">Rhabditophanes sp. KR3021</name>
    <dbReference type="NCBI Taxonomy" id="114890"/>
    <lineage>
        <taxon>Eukaryota</taxon>
        <taxon>Metazoa</taxon>
        <taxon>Ecdysozoa</taxon>
        <taxon>Nematoda</taxon>
        <taxon>Chromadorea</taxon>
        <taxon>Rhabditida</taxon>
        <taxon>Tylenchina</taxon>
        <taxon>Panagrolaimomorpha</taxon>
        <taxon>Strongyloidoidea</taxon>
        <taxon>Alloionematidae</taxon>
        <taxon>Rhabditophanes</taxon>
    </lineage>
</organism>
<dbReference type="WBParaSite" id="RSKR_0000133600.1">
    <property type="protein sequence ID" value="RSKR_0000133600.1"/>
    <property type="gene ID" value="RSKR_0000133600"/>
</dbReference>
<name>A0AC35TK69_9BILA</name>
<evidence type="ECO:0000313" key="1">
    <source>
        <dbReference type="Proteomes" id="UP000095286"/>
    </source>
</evidence>